<reference evidence="1 2" key="1">
    <citation type="submission" date="2020-08" db="EMBL/GenBank/DDBJ databases">
        <title>Genomic Encyclopedia of Type Strains, Phase IV (KMG-IV): sequencing the most valuable type-strain genomes for metagenomic binning, comparative biology and taxonomic classification.</title>
        <authorList>
            <person name="Goeker M."/>
        </authorList>
    </citation>
    <scope>NUCLEOTIDE SEQUENCE [LARGE SCALE GENOMIC DNA]</scope>
    <source>
        <strain evidence="1 2">DSM 10508</strain>
    </source>
</reference>
<accession>A0AB34Z4P1</accession>
<dbReference type="EMBL" id="JACHGM010000008">
    <property type="protein sequence ID" value="MBB5141689.1"/>
    <property type="molecule type" value="Genomic_DNA"/>
</dbReference>
<sequence length="69" mass="7951">MKSLQHLVKCFASFFAKLLTFPRPLPTFFRVLPQLFLQFVLAVKILKGIDSTISRIFTGVMDALEEFNE</sequence>
<dbReference type="AlphaFoldDB" id="A0AB34Z4P1"/>
<gene>
    <name evidence="1" type="ORF">HNP63_001110</name>
</gene>
<dbReference type="Proteomes" id="UP000529652">
    <property type="component" value="Unassembled WGS sequence"/>
</dbReference>
<protein>
    <submittedName>
        <fullName evidence="1">Uncharacterized protein</fullName>
    </submittedName>
</protein>
<proteinExistence type="predicted"/>
<organism evidence="1 2">
    <name type="scientific">Borreliella afzelii</name>
    <name type="common">Borrelia afzelii</name>
    <dbReference type="NCBI Taxonomy" id="29518"/>
    <lineage>
        <taxon>Bacteria</taxon>
        <taxon>Pseudomonadati</taxon>
        <taxon>Spirochaetota</taxon>
        <taxon>Spirochaetia</taxon>
        <taxon>Spirochaetales</taxon>
        <taxon>Borreliaceae</taxon>
        <taxon>Borreliella</taxon>
    </lineage>
</organism>
<name>A0AB34Z4P1_BORAF</name>
<evidence type="ECO:0000313" key="1">
    <source>
        <dbReference type="EMBL" id="MBB5141689.1"/>
    </source>
</evidence>
<evidence type="ECO:0000313" key="2">
    <source>
        <dbReference type="Proteomes" id="UP000529652"/>
    </source>
</evidence>
<comment type="caution">
    <text evidence="1">The sequence shown here is derived from an EMBL/GenBank/DDBJ whole genome shotgun (WGS) entry which is preliminary data.</text>
</comment>